<dbReference type="GO" id="GO:0000139">
    <property type="term" value="C:Golgi membrane"/>
    <property type="evidence" value="ECO:0007669"/>
    <property type="project" value="UniProtKB-SubCell"/>
</dbReference>
<evidence type="ECO:0000256" key="2">
    <source>
        <dbReference type="ARBA" id="ARBA00010271"/>
    </source>
</evidence>
<dbReference type="Pfam" id="PF03016">
    <property type="entry name" value="Exostosin_GT47"/>
    <property type="match status" value="1"/>
</dbReference>
<protein>
    <recommendedName>
        <fullName evidence="5">Exostosin GT47 domain-containing protein</fullName>
    </recommendedName>
</protein>
<dbReference type="GeneID" id="66055889"/>
<dbReference type="InterPro" id="IPR040911">
    <property type="entry name" value="Exostosin_GT47"/>
</dbReference>
<accession>A0A2K3CZ53</accession>
<evidence type="ECO:0000256" key="3">
    <source>
        <dbReference type="ARBA" id="ARBA00023034"/>
    </source>
</evidence>
<feature type="domain" description="Exostosin GT47" evidence="5">
    <location>
        <begin position="54"/>
        <end position="158"/>
    </location>
</feature>
<feature type="region of interest" description="Disordered" evidence="4">
    <location>
        <begin position="199"/>
        <end position="225"/>
    </location>
</feature>
<reference evidence="6 7" key="1">
    <citation type="journal article" date="2007" name="Science">
        <title>The Chlamydomonas genome reveals the evolution of key animal and plant functions.</title>
        <authorList>
            <person name="Merchant S.S."/>
            <person name="Prochnik S.E."/>
            <person name="Vallon O."/>
            <person name="Harris E.H."/>
            <person name="Karpowicz S.J."/>
            <person name="Witman G.B."/>
            <person name="Terry A."/>
            <person name="Salamov A."/>
            <person name="Fritz-Laylin L.K."/>
            <person name="Marechal-Drouard L."/>
            <person name="Marshall W.F."/>
            <person name="Qu L.H."/>
            <person name="Nelson D.R."/>
            <person name="Sanderfoot A.A."/>
            <person name="Spalding M.H."/>
            <person name="Kapitonov V.V."/>
            <person name="Ren Q."/>
            <person name="Ferris P."/>
            <person name="Lindquist E."/>
            <person name="Shapiro H."/>
            <person name="Lucas S.M."/>
            <person name="Grimwood J."/>
            <person name="Schmutz J."/>
            <person name="Cardol P."/>
            <person name="Cerutti H."/>
            <person name="Chanfreau G."/>
            <person name="Chen C.L."/>
            <person name="Cognat V."/>
            <person name="Croft M.T."/>
            <person name="Dent R."/>
            <person name="Dutcher S."/>
            <person name="Fernandez E."/>
            <person name="Fukuzawa H."/>
            <person name="Gonzalez-Ballester D."/>
            <person name="Gonzalez-Halphen D."/>
            <person name="Hallmann A."/>
            <person name="Hanikenne M."/>
            <person name="Hippler M."/>
            <person name="Inwood W."/>
            <person name="Jabbari K."/>
            <person name="Kalanon M."/>
            <person name="Kuras R."/>
            <person name="Lefebvre P.A."/>
            <person name="Lemaire S.D."/>
            <person name="Lobanov A.V."/>
            <person name="Lohr M."/>
            <person name="Manuell A."/>
            <person name="Meier I."/>
            <person name="Mets L."/>
            <person name="Mittag M."/>
            <person name="Mittelmeier T."/>
            <person name="Moroney J.V."/>
            <person name="Moseley J."/>
            <person name="Napoli C."/>
            <person name="Nedelcu A.M."/>
            <person name="Niyogi K."/>
            <person name="Novoselov S.V."/>
            <person name="Paulsen I.T."/>
            <person name="Pazour G."/>
            <person name="Purton S."/>
            <person name="Ral J.P."/>
            <person name="Riano-Pachon D.M."/>
            <person name="Riekhof W."/>
            <person name="Rymarquis L."/>
            <person name="Schroda M."/>
            <person name="Stern D."/>
            <person name="Umen J."/>
            <person name="Willows R."/>
            <person name="Wilson N."/>
            <person name="Zimmer S.L."/>
            <person name="Allmer J."/>
            <person name="Balk J."/>
            <person name="Bisova K."/>
            <person name="Chen C.J."/>
            <person name="Elias M."/>
            <person name="Gendler K."/>
            <person name="Hauser C."/>
            <person name="Lamb M.R."/>
            <person name="Ledford H."/>
            <person name="Long J.C."/>
            <person name="Minagawa J."/>
            <person name="Page M.D."/>
            <person name="Pan J."/>
            <person name="Pootakham W."/>
            <person name="Roje S."/>
            <person name="Rose A."/>
            <person name="Stahlberg E."/>
            <person name="Terauchi A.M."/>
            <person name="Yang P."/>
            <person name="Ball S."/>
            <person name="Bowler C."/>
            <person name="Dieckmann C.L."/>
            <person name="Gladyshev V.N."/>
            <person name="Green P."/>
            <person name="Jorgensen R."/>
            <person name="Mayfield S."/>
            <person name="Mueller-Roeber B."/>
            <person name="Rajamani S."/>
            <person name="Sayre R.T."/>
            <person name="Brokstein P."/>
            <person name="Dubchak I."/>
            <person name="Goodstein D."/>
            <person name="Hornick L."/>
            <person name="Huang Y.W."/>
            <person name="Jhaveri J."/>
            <person name="Luo Y."/>
            <person name="Martinez D."/>
            <person name="Ngau W.C."/>
            <person name="Otillar B."/>
            <person name="Poliakov A."/>
            <person name="Porter A."/>
            <person name="Szajkowski L."/>
            <person name="Werner G."/>
            <person name="Zhou K."/>
            <person name="Grigoriev I.V."/>
            <person name="Rokhsar D.S."/>
            <person name="Grossman A.R."/>
        </authorList>
    </citation>
    <scope>NUCLEOTIDE SEQUENCE [LARGE SCALE GENOMIC DNA]</scope>
    <source>
        <strain evidence="7">CC-503</strain>
    </source>
</reference>
<evidence type="ECO:0000256" key="4">
    <source>
        <dbReference type="SAM" id="MobiDB-lite"/>
    </source>
</evidence>
<evidence type="ECO:0000313" key="7">
    <source>
        <dbReference type="Proteomes" id="UP000006906"/>
    </source>
</evidence>
<dbReference type="OrthoDB" id="539666at2759"/>
<dbReference type="EMBL" id="CM008974">
    <property type="protein sequence ID" value="PNW73570.1"/>
    <property type="molecule type" value="Genomic_DNA"/>
</dbReference>
<comment type="similarity">
    <text evidence="2">Belongs to the glycosyltransferase 47 family.</text>
</comment>
<organism evidence="6 7">
    <name type="scientific">Chlamydomonas reinhardtii</name>
    <name type="common">Chlamydomonas smithii</name>
    <dbReference type="NCBI Taxonomy" id="3055"/>
    <lineage>
        <taxon>Eukaryota</taxon>
        <taxon>Viridiplantae</taxon>
        <taxon>Chlorophyta</taxon>
        <taxon>core chlorophytes</taxon>
        <taxon>Chlorophyceae</taxon>
        <taxon>CS clade</taxon>
        <taxon>Chlamydomonadales</taxon>
        <taxon>Chlamydomonadaceae</taxon>
        <taxon>Chlamydomonas</taxon>
    </lineage>
</organism>
<dbReference type="PANTHER" id="PTHR11062">
    <property type="entry name" value="EXOSTOSIN HEPARAN SULFATE GLYCOSYLTRANSFERASE -RELATED"/>
    <property type="match status" value="1"/>
</dbReference>
<evidence type="ECO:0000313" key="6">
    <source>
        <dbReference type="EMBL" id="PNW73570.1"/>
    </source>
</evidence>
<feature type="compositionally biased region" description="Low complexity" evidence="4">
    <location>
        <begin position="205"/>
        <end position="225"/>
    </location>
</feature>
<keyword evidence="7" id="KW-1185">Reference proteome</keyword>
<dbReference type="Proteomes" id="UP000006906">
    <property type="component" value="Chromosome 13"/>
</dbReference>
<dbReference type="ExpressionAtlas" id="A0A2K3CZ53">
    <property type="expression patterns" value="baseline"/>
</dbReference>
<dbReference type="AlphaFoldDB" id="A0A2K3CZ53"/>
<dbReference type="InterPro" id="IPR004263">
    <property type="entry name" value="Exostosin"/>
</dbReference>
<comment type="subcellular location">
    <subcellularLocation>
        <location evidence="1">Golgi apparatus membrane</location>
        <topology evidence="1">Single-pass type II membrane protein</topology>
    </subcellularLocation>
</comment>
<proteinExistence type="inferred from homology"/>
<dbReference type="PANTHER" id="PTHR11062:SF73">
    <property type="entry name" value="EXOSTOSIN-LIKE 3"/>
    <property type="match status" value="1"/>
</dbReference>
<sequence>MLSDRGSSLRSTCLGHVSPRHVPLHTHGSTRVRLRTALPPAATRVQVRLYGACFLHTLLNSSGLPLVSRPQDACVLVPSLDANCAFNTCDETKLTQLGAALAALPHWDGGRNHLVFNYNNDWEHARFSVGQAIVARASWVKNTYRRGFDIQLPLTRPKITPPDVWVLAWGEELLQADRRAGAGGSSSGSSILSPWQKLELPQPPAAGTDASSASAAGNASQGVGAQPRRWLQGMVEAPDAAAGAWGEDTEALGGRLWSWDSKLLPAAQQPQHGAQVLQPQLQLEPRRRLQAASAAVRQRNEARVSSPHARHLSWWFWPWDRKSTGGRSGGDTVRGGASFNDTHLTGPLRHDLLLYFNGCLLPRWYDCDATRPRLFDILNAQLPPARPHLRRGVVLQARCCGDHSAGPAAAHCGGCVDNRRSGPRGGMDSCTAAWPDVGFQEGMRRAQFALSPRGCGSQSYRLLEGAGLGTVPVHVGDSTVLPFDGEAGLGRLWAACVVDVKLEEVKKGQLLPRLRRLEEEGGGEGYVARQAACARLAALRSWEVRVVALQAVCTLALRVEAQFAAGAGAGARAGGAGAGAGVGAGAGAGDGRVPDQMRQLCASVGAVP</sequence>
<name>A0A2K3CZ53_CHLRE</name>
<evidence type="ECO:0000259" key="5">
    <source>
        <dbReference type="Pfam" id="PF03016"/>
    </source>
</evidence>
<gene>
    <name evidence="6" type="ORF">CHLRE_13g564450v5</name>
</gene>
<dbReference type="KEGG" id="cre:CHLRE_13g564450v5"/>
<dbReference type="RefSeq" id="XP_042917209.1">
    <property type="nucleotide sequence ID" value="XM_043069234.1"/>
</dbReference>
<dbReference type="Gramene" id="PNW73570">
    <property type="protein sequence ID" value="PNW73570"/>
    <property type="gene ID" value="CHLRE_13g564450v5"/>
</dbReference>
<dbReference type="InParanoid" id="A0A2K3CZ53"/>
<dbReference type="GO" id="GO:0016757">
    <property type="term" value="F:glycosyltransferase activity"/>
    <property type="evidence" value="ECO:0007669"/>
    <property type="project" value="InterPro"/>
</dbReference>
<evidence type="ECO:0000256" key="1">
    <source>
        <dbReference type="ARBA" id="ARBA00004323"/>
    </source>
</evidence>
<keyword evidence="3" id="KW-0333">Golgi apparatus</keyword>